<keyword evidence="2" id="KW-0732">Signal</keyword>
<evidence type="ECO:0000313" key="3">
    <source>
        <dbReference type="EMBL" id="QHL91215.1"/>
    </source>
</evidence>
<dbReference type="KEGG" id="schy:GVO57_10810"/>
<dbReference type="Pfam" id="PF06577">
    <property type="entry name" value="EipA"/>
    <property type="match status" value="1"/>
</dbReference>
<gene>
    <name evidence="3" type="ORF">GVO57_10810</name>
</gene>
<dbReference type="AlphaFoldDB" id="A0A7Z2S5K0"/>
<name>A0A7Z2S5K0_9SPHN</name>
<feature type="signal peptide" evidence="2">
    <location>
        <begin position="1"/>
        <end position="31"/>
    </location>
</feature>
<dbReference type="InterPro" id="IPR008325">
    <property type="entry name" value="EipA-like"/>
</dbReference>
<sequence>MKITQQGRHGIRAAMMATLALGIAAAPVAGGAQVRTIDPNTAIDADLAPRSQPAPATPPAETIYYGDTNPPGQQAPGQSTPGQAAPVQSVPAQPGQTGGSTPGAPAAVPPSPTAKAYREDDLIGAAEGVFGKGAKGLADIIRKVLKDQGEPSAYITGREAGGALVVGLRYGSGTLFHAVEGQRPVYWTGPSVGFDAGGDAGRTFVLVYNLHDSQELYQRFPAGQGTAYFIGGFTASYLRSGDIVLIPIRLGVGMRLGANVGYMKFTEKQNWFPF</sequence>
<accession>A0A7Z2S5K0</accession>
<reference evidence="3 4" key="1">
    <citation type="submission" date="2020-01" db="EMBL/GenBank/DDBJ databases">
        <title>Sphingomonas sp. C33 whole genome sequece.</title>
        <authorList>
            <person name="Park C."/>
        </authorList>
    </citation>
    <scope>NUCLEOTIDE SEQUENCE [LARGE SCALE GENOMIC DNA]</scope>
    <source>
        <strain evidence="3 4">C33</strain>
    </source>
</reference>
<organism evidence="3 4">
    <name type="scientific">Sphingomonas changnyeongensis</name>
    <dbReference type="NCBI Taxonomy" id="2698679"/>
    <lineage>
        <taxon>Bacteria</taxon>
        <taxon>Pseudomonadati</taxon>
        <taxon>Pseudomonadota</taxon>
        <taxon>Alphaproteobacteria</taxon>
        <taxon>Sphingomonadales</taxon>
        <taxon>Sphingomonadaceae</taxon>
        <taxon>Sphingomonas</taxon>
    </lineage>
</organism>
<protein>
    <submittedName>
        <fullName evidence="3">DUF1134 domain-containing protein</fullName>
    </submittedName>
</protein>
<proteinExistence type="predicted"/>
<dbReference type="Proteomes" id="UP000464468">
    <property type="component" value="Chromosome"/>
</dbReference>
<feature type="chain" id="PRO_5031419988" evidence="2">
    <location>
        <begin position="32"/>
        <end position="274"/>
    </location>
</feature>
<evidence type="ECO:0000313" key="4">
    <source>
        <dbReference type="Proteomes" id="UP000464468"/>
    </source>
</evidence>
<feature type="compositionally biased region" description="Polar residues" evidence="1">
    <location>
        <begin position="70"/>
        <end position="82"/>
    </location>
</feature>
<evidence type="ECO:0000256" key="2">
    <source>
        <dbReference type="SAM" id="SignalP"/>
    </source>
</evidence>
<dbReference type="EMBL" id="CP047895">
    <property type="protein sequence ID" value="QHL91215.1"/>
    <property type="molecule type" value="Genomic_DNA"/>
</dbReference>
<feature type="region of interest" description="Disordered" evidence="1">
    <location>
        <begin position="43"/>
        <end position="114"/>
    </location>
</feature>
<dbReference type="RefSeq" id="WP_160593145.1">
    <property type="nucleotide sequence ID" value="NZ_CP047895.1"/>
</dbReference>
<evidence type="ECO:0000256" key="1">
    <source>
        <dbReference type="SAM" id="MobiDB-lite"/>
    </source>
</evidence>
<keyword evidence="4" id="KW-1185">Reference proteome</keyword>